<dbReference type="InterPro" id="IPR025287">
    <property type="entry name" value="WAK_GUB"/>
</dbReference>
<evidence type="ECO:0000256" key="1">
    <source>
        <dbReference type="ARBA" id="ARBA00004167"/>
    </source>
</evidence>
<dbReference type="AlphaFoldDB" id="A0A368R2Z1"/>
<keyword evidence="2 3" id="KW-0732">Signal</keyword>
<organism evidence="5">
    <name type="scientific">Setaria italica</name>
    <name type="common">Foxtail millet</name>
    <name type="synonym">Panicum italicum</name>
    <dbReference type="NCBI Taxonomy" id="4555"/>
    <lineage>
        <taxon>Eukaryota</taxon>
        <taxon>Viridiplantae</taxon>
        <taxon>Streptophyta</taxon>
        <taxon>Embryophyta</taxon>
        <taxon>Tracheophyta</taxon>
        <taxon>Spermatophyta</taxon>
        <taxon>Magnoliopsida</taxon>
        <taxon>Liliopsida</taxon>
        <taxon>Poales</taxon>
        <taxon>Poaceae</taxon>
        <taxon>PACMAD clade</taxon>
        <taxon>Panicoideae</taxon>
        <taxon>Panicodae</taxon>
        <taxon>Paniceae</taxon>
        <taxon>Cenchrinae</taxon>
        <taxon>Setaria</taxon>
    </lineage>
</organism>
<reference evidence="5" key="2">
    <citation type="submission" date="2015-07" db="EMBL/GenBank/DDBJ databases">
        <authorList>
            <person name="Noorani M."/>
        </authorList>
    </citation>
    <scope>NUCLEOTIDE SEQUENCE</scope>
    <source>
        <strain evidence="5">Yugu1</strain>
    </source>
</reference>
<dbReference type="OrthoDB" id="687559at2759"/>
<dbReference type="GO" id="GO:0030247">
    <property type="term" value="F:polysaccharide binding"/>
    <property type="evidence" value="ECO:0007669"/>
    <property type="project" value="InterPro"/>
</dbReference>
<dbReference type="PANTHER" id="PTHR33138">
    <property type="entry name" value="OS01G0690200 PROTEIN"/>
    <property type="match status" value="1"/>
</dbReference>
<reference evidence="5" key="1">
    <citation type="journal article" date="2012" name="Nat. Biotechnol.">
        <title>Reference genome sequence of the model plant Setaria.</title>
        <authorList>
            <person name="Bennetzen J.L."/>
            <person name="Schmutz J."/>
            <person name="Wang H."/>
            <person name="Percifield R."/>
            <person name="Hawkins J."/>
            <person name="Pontaroli A.C."/>
            <person name="Estep M."/>
            <person name="Feng L."/>
            <person name="Vaughn J.N."/>
            <person name="Grimwood J."/>
            <person name="Jenkins J."/>
            <person name="Barry K."/>
            <person name="Lindquist E."/>
            <person name="Hellsten U."/>
            <person name="Deshpande S."/>
            <person name="Wang X."/>
            <person name="Wu X."/>
            <person name="Mitros T."/>
            <person name="Triplett J."/>
            <person name="Yang X."/>
            <person name="Ye C.Y."/>
            <person name="Mauro-Herrera M."/>
            <person name="Wang L."/>
            <person name="Li P."/>
            <person name="Sharma M."/>
            <person name="Sharma R."/>
            <person name="Ronald P.C."/>
            <person name="Panaud O."/>
            <person name="Kellogg E.A."/>
            <person name="Brutnell T.P."/>
            <person name="Doust A.N."/>
            <person name="Tuskan G.A."/>
            <person name="Rokhsar D."/>
            <person name="Devos K.M."/>
        </authorList>
    </citation>
    <scope>NUCLEOTIDE SEQUENCE [LARGE SCALE GENOMIC DNA]</scope>
    <source>
        <strain evidence="5">Yugu1</strain>
    </source>
</reference>
<dbReference type="PANTHER" id="PTHR33138:SF73">
    <property type="entry name" value="WALL-ASSOCIATED RECEPTOR KINASE GALACTURONAN-BINDING DOMAIN-CONTAINING PROTEIN"/>
    <property type="match status" value="1"/>
</dbReference>
<evidence type="ECO:0000313" key="5">
    <source>
        <dbReference type="EMBL" id="RCV24559.1"/>
    </source>
</evidence>
<feature type="domain" description="Wall-associated receptor kinase galacturonan-binding" evidence="4">
    <location>
        <begin position="24"/>
        <end position="95"/>
    </location>
</feature>
<evidence type="ECO:0000259" key="4">
    <source>
        <dbReference type="Pfam" id="PF13947"/>
    </source>
</evidence>
<protein>
    <recommendedName>
        <fullName evidence="4">Wall-associated receptor kinase galacturonan-binding domain-containing protein</fullName>
    </recommendedName>
</protein>
<evidence type="ECO:0000256" key="3">
    <source>
        <dbReference type="SAM" id="SignalP"/>
    </source>
</evidence>
<accession>A0A368R2Z1</accession>
<feature type="domain" description="Wall-associated receptor kinase galacturonan-binding" evidence="4">
    <location>
        <begin position="324"/>
        <end position="389"/>
    </location>
</feature>
<feature type="chain" id="PRO_5016737496" description="Wall-associated receptor kinase galacturonan-binding domain-containing protein" evidence="3">
    <location>
        <begin position="19"/>
        <end position="516"/>
    </location>
</feature>
<feature type="signal peptide" evidence="3">
    <location>
        <begin position="1"/>
        <end position="18"/>
    </location>
</feature>
<gene>
    <name evidence="5" type="ORF">SETIT_5G095000v2</name>
</gene>
<name>A0A368R2Z1_SETIT</name>
<dbReference type="GO" id="GO:0016020">
    <property type="term" value="C:membrane"/>
    <property type="evidence" value="ECO:0007669"/>
    <property type="project" value="UniProtKB-SubCell"/>
</dbReference>
<sequence length="516" mass="56688">MAPSLLLFLVSSVPLILAAGEEHCPTVPVACGKVNITFPFAIVPDEATETSCGLIGFQVRCSNNTPYLGYHNGLYGHQFQILDIFYNNASLLLADVHKLQDFNNSASEKCHAPTNNSSNNLGIPFSISPINQNLIFYNCTKPLSEEERWSRGLVETTCGNMTFVRVAGRSDGLGSYDSYFLEGCNSTVVPVLARYGHANASNYKELISDGFVLTWEAPLNPFHSLFSSLTVTELQTIPLPPHPQSDTHPLLLLLLLLTSFLIRAAAASVEKSSGCWPKATAIVEPSRAPMASALLVFLASSVWVAFSAPLMPAPAADRQGREHCPSQLCVIVNISFPFGLVPEEDAVTHCYALFLVRCRNNTPYLGYYQTEFFMQILSIFYDNASLLIAETQDHNDSRHLELGCYIPTGNATSKIGRPFSISPLNQNLIFYNCIKPLPPSVGLAETMCRNNTYVRVAAERYDGHGSYFLEGCNSTVVPVLARYDHANASNYEELISDGFLLTWEVPLKSGIFHSSN</sequence>
<proteinExistence type="predicted"/>
<dbReference type="EMBL" id="CM003532">
    <property type="protein sequence ID" value="RCV24559.1"/>
    <property type="molecule type" value="Genomic_DNA"/>
</dbReference>
<comment type="subcellular location">
    <subcellularLocation>
        <location evidence="1">Membrane</location>
        <topology evidence="1">Single-pass membrane protein</topology>
    </subcellularLocation>
</comment>
<dbReference type="Pfam" id="PF13947">
    <property type="entry name" value="GUB_WAK_bind"/>
    <property type="match status" value="2"/>
</dbReference>
<evidence type="ECO:0000256" key="2">
    <source>
        <dbReference type="ARBA" id="ARBA00022729"/>
    </source>
</evidence>